<evidence type="ECO:0000313" key="4">
    <source>
        <dbReference type="Proteomes" id="UP001596282"/>
    </source>
</evidence>
<accession>A0ABW1RXT6</accession>
<dbReference type="Gene3D" id="6.10.140.2160">
    <property type="match status" value="1"/>
</dbReference>
<dbReference type="Pfam" id="PF03592">
    <property type="entry name" value="Terminase_2"/>
    <property type="match status" value="1"/>
</dbReference>
<comment type="caution">
    <text evidence="3">The sequence shown here is derived from an EMBL/GenBank/DDBJ whole genome shotgun (WGS) entry which is preliminary data.</text>
</comment>
<keyword evidence="4" id="KW-1185">Reference proteome</keyword>
<evidence type="ECO:0000313" key="3">
    <source>
        <dbReference type="EMBL" id="MFC6180336.1"/>
    </source>
</evidence>
<proteinExistence type="predicted"/>
<dbReference type="PANTHER" id="PTHR41328">
    <property type="entry name" value="TERMINASE SMALL SUBUNIT-RELATED"/>
    <property type="match status" value="1"/>
</dbReference>
<dbReference type="EMBL" id="JBHSSC010000009">
    <property type="protein sequence ID" value="MFC6180336.1"/>
    <property type="molecule type" value="Genomic_DNA"/>
</dbReference>
<dbReference type="InterPro" id="IPR052404">
    <property type="entry name" value="SPP1-like_terminase"/>
</dbReference>
<dbReference type="RefSeq" id="WP_137627711.1">
    <property type="nucleotide sequence ID" value="NZ_BJDJ01000003.1"/>
</dbReference>
<evidence type="ECO:0000256" key="1">
    <source>
        <dbReference type="ARBA" id="ARBA00022612"/>
    </source>
</evidence>
<evidence type="ECO:0000256" key="2">
    <source>
        <dbReference type="ARBA" id="ARBA00023219"/>
    </source>
</evidence>
<dbReference type="InterPro" id="IPR038713">
    <property type="entry name" value="Terminase_Gp1_N_sf"/>
</dbReference>
<dbReference type="PANTHER" id="PTHR41328:SF2">
    <property type="entry name" value="TERMINASE SMALL SUBUNIT"/>
    <property type="match status" value="1"/>
</dbReference>
<protein>
    <submittedName>
        <fullName evidence="3">Terminase small subunit</fullName>
    </submittedName>
</protein>
<name>A0ABW1RXT6_9LACO</name>
<keyword evidence="2" id="KW-0231">Viral genome packaging</keyword>
<dbReference type="Proteomes" id="UP001596282">
    <property type="component" value="Unassembled WGS sequence"/>
</dbReference>
<dbReference type="Gene3D" id="1.10.10.1400">
    <property type="entry name" value="Terminase, small subunit, N-terminal DNA-binding domain, HTH motif"/>
    <property type="match status" value="1"/>
</dbReference>
<keyword evidence="1" id="KW-1188">Viral release from host cell</keyword>
<sequence>MKRKLTLKQQNFADEYIISGNAADAARKAGYSEHTARSVGQENLTKPDIKEYIAARLKELESKKVATQQEVFEFLTRIMRRQEIEQVVVTLKKPTTVKMTNAKGDTYDKFAYEDVDDIVDVPTKNSDAMKAADILTRVLGMSKGIDPELGKAQTRKANAEATVAEAKAALVTNNQNDQMNALDRLLNTITDGIKDDGNEGDKDSS</sequence>
<organism evidence="3 4">
    <name type="scientific">Lactiplantibacillus daowaiensis</name>
    <dbReference type="NCBI Taxonomy" id="2559918"/>
    <lineage>
        <taxon>Bacteria</taxon>
        <taxon>Bacillati</taxon>
        <taxon>Bacillota</taxon>
        <taxon>Bacilli</taxon>
        <taxon>Lactobacillales</taxon>
        <taxon>Lactobacillaceae</taxon>
        <taxon>Lactiplantibacillus</taxon>
    </lineage>
</organism>
<gene>
    <name evidence="3" type="ORF">ACFP5Y_03770</name>
</gene>
<dbReference type="InterPro" id="IPR005335">
    <property type="entry name" value="Terminase_ssu"/>
</dbReference>
<reference evidence="4" key="1">
    <citation type="journal article" date="2019" name="Int. J. Syst. Evol. Microbiol.">
        <title>The Global Catalogue of Microorganisms (GCM) 10K type strain sequencing project: providing services to taxonomists for standard genome sequencing and annotation.</title>
        <authorList>
            <consortium name="The Broad Institute Genomics Platform"/>
            <consortium name="The Broad Institute Genome Sequencing Center for Infectious Disease"/>
            <person name="Wu L."/>
            <person name="Ma J."/>
        </authorList>
    </citation>
    <scope>NUCLEOTIDE SEQUENCE [LARGE SCALE GENOMIC DNA]</scope>
    <source>
        <strain evidence="4">CCM 8933</strain>
    </source>
</reference>